<dbReference type="RefSeq" id="WP_330931512.1">
    <property type="nucleotide sequence ID" value="NZ_CP119075.1"/>
</dbReference>
<gene>
    <name evidence="1" type="ORF">PXH66_10915</name>
</gene>
<keyword evidence="2" id="KW-1185">Reference proteome</keyword>
<dbReference type="Proteomes" id="UP001218638">
    <property type="component" value="Chromosome"/>
</dbReference>
<organism evidence="1 2">
    <name type="scientific">Synoicihabitans lomoniglobus</name>
    <dbReference type="NCBI Taxonomy" id="2909285"/>
    <lineage>
        <taxon>Bacteria</taxon>
        <taxon>Pseudomonadati</taxon>
        <taxon>Verrucomicrobiota</taxon>
        <taxon>Opitutia</taxon>
        <taxon>Opitutales</taxon>
        <taxon>Opitutaceae</taxon>
        <taxon>Synoicihabitans</taxon>
    </lineage>
</organism>
<proteinExistence type="predicted"/>
<sequence>MAQTKTNLLDVDDLMARIRAEVSQQMHRSALQKRSSQALYSPGQVLNFKKGGNAESHLVDGWATAETNYRWTVSESATMAFRFEQTAADMVLTFTAHPHLGGETSRQTVTASWDNTPVGSWNVSQPGTYSTLILSEANGSDNIHNLRFSIPTCFSPESKGISADPRPLGLAFVELILHPADAFGFQK</sequence>
<accession>A0AAF0CSM7</accession>
<dbReference type="EMBL" id="CP119075">
    <property type="protein sequence ID" value="WED67359.1"/>
    <property type="molecule type" value="Genomic_DNA"/>
</dbReference>
<dbReference type="KEGG" id="slom:PXH66_10915"/>
<evidence type="ECO:0000313" key="1">
    <source>
        <dbReference type="EMBL" id="WED67359.1"/>
    </source>
</evidence>
<name>A0AAF0CSM7_9BACT</name>
<reference evidence="1" key="1">
    <citation type="submission" date="2023-03" db="EMBL/GenBank/DDBJ databases">
        <title>Lomoglobus Profundus gen. nov., sp. nov., a novel member of the phylum Verrucomicrobia, isolated from deep-marine sediment of South China Sea.</title>
        <authorList>
            <person name="Ahmad T."/>
            <person name="Ishaq S.E."/>
            <person name="Wang F."/>
        </authorList>
    </citation>
    <scope>NUCLEOTIDE SEQUENCE</scope>
    <source>
        <strain evidence="1">LMO-M01</strain>
    </source>
</reference>
<evidence type="ECO:0000313" key="2">
    <source>
        <dbReference type="Proteomes" id="UP001218638"/>
    </source>
</evidence>
<protein>
    <submittedName>
        <fullName evidence="1">Uncharacterized protein</fullName>
    </submittedName>
</protein>
<dbReference type="AlphaFoldDB" id="A0AAF0CSM7"/>